<dbReference type="SUPFAM" id="SSF47384">
    <property type="entry name" value="Homodimeric domain of signal transducing histidine kinase"/>
    <property type="match status" value="1"/>
</dbReference>
<keyword evidence="6" id="KW-0902">Two-component regulatory system</keyword>
<dbReference type="Gene3D" id="3.30.565.10">
    <property type="entry name" value="Histidine kinase-like ATPase, C-terminal domain"/>
    <property type="match status" value="1"/>
</dbReference>
<dbReference type="FunFam" id="3.30.565.10:FF:000006">
    <property type="entry name" value="Sensor histidine kinase WalK"/>
    <property type="match status" value="1"/>
</dbReference>
<proteinExistence type="predicted"/>
<dbReference type="InterPro" id="IPR004358">
    <property type="entry name" value="Sig_transdc_His_kin-like_C"/>
</dbReference>
<feature type="transmembrane region" description="Helical" evidence="8">
    <location>
        <begin position="264"/>
        <end position="282"/>
    </location>
</feature>
<dbReference type="InterPro" id="IPR003661">
    <property type="entry name" value="HisK_dim/P_dom"/>
</dbReference>
<evidence type="ECO:0000256" key="8">
    <source>
        <dbReference type="SAM" id="Phobius"/>
    </source>
</evidence>
<dbReference type="PANTHER" id="PTHR43711">
    <property type="entry name" value="TWO-COMPONENT HISTIDINE KINASE"/>
    <property type="match status" value="1"/>
</dbReference>
<evidence type="ECO:0000256" key="6">
    <source>
        <dbReference type="ARBA" id="ARBA00023012"/>
    </source>
</evidence>
<dbReference type="EC" id="2.7.13.3" evidence="2"/>
<protein>
    <recommendedName>
        <fullName evidence="2">histidine kinase</fullName>
        <ecNumber evidence="2">2.7.13.3</ecNumber>
    </recommendedName>
</protein>
<sequence>MPSTLTKIGLVLLVVFLLPAIFYSVRELKAVQENELMIEEIYNNQLEAILFSVNQYSEDIVRSWTQDWSGIVRDSLLDDPEAMNQFFDENYAISEVFLLDSLGDQAPSLYAGEGERLFSENAPRIQTMIRDRQDVIERLYRYRESGYLKIQPLTSDSVNLTTLVFLSGEPKLDHKLYGFVLNAEVFVNDFLGPRIHAIAQDQFIISVHDHTNAVPFYSTANSIKKGVKPEPQKALWLLPDYYITIRLDEQDKPSLAQQRFTTNLFLIIGLNAVLLLGAWFVFRTIKKEIELAQIKSDFVSNVSHEIRTPLALITMFSETLLMGRVKSDEKRQEYYRIVNHEAQRLTSMVNKILNFSKMEAGKHHFHFEAIDLNVVVATVLESYDFHLKNKGFTYRFYPAEVELTITGDRESIAEALINLLDNAIKYSEDHKEISIRTGINEDYYFVEVQDRGIGISETHQKSIFEKFYRVTQDATADRKGTGLGLSLVQYIMNAHKGSIELTSHKHEGSKFRLNFPIRYKVSKLIASE</sequence>
<name>A0AA49JD90_9BACT</name>
<keyword evidence="5 10" id="KW-0418">Kinase</keyword>
<dbReference type="GO" id="GO:0000155">
    <property type="term" value="F:phosphorelay sensor kinase activity"/>
    <property type="evidence" value="ECO:0007669"/>
    <property type="project" value="InterPro"/>
</dbReference>
<dbReference type="PANTHER" id="PTHR43711:SF1">
    <property type="entry name" value="HISTIDINE KINASE 1"/>
    <property type="match status" value="1"/>
</dbReference>
<keyword evidence="8" id="KW-1133">Transmembrane helix</keyword>
<dbReference type="PRINTS" id="PR00344">
    <property type="entry name" value="BCTRLSENSOR"/>
</dbReference>
<evidence type="ECO:0000256" key="1">
    <source>
        <dbReference type="ARBA" id="ARBA00000085"/>
    </source>
</evidence>
<dbReference type="InterPro" id="IPR036890">
    <property type="entry name" value="HATPase_C_sf"/>
</dbReference>
<evidence type="ECO:0000256" key="2">
    <source>
        <dbReference type="ARBA" id="ARBA00012438"/>
    </source>
</evidence>
<dbReference type="InterPro" id="IPR036097">
    <property type="entry name" value="HisK_dim/P_sf"/>
</dbReference>
<evidence type="ECO:0000256" key="5">
    <source>
        <dbReference type="ARBA" id="ARBA00022777"/>
    </source>
</evidence>
<keyword evidence="4" id="KW-0808">Transferase</keyword>
<keyword evidence="8" id="KW-0812">Transmembrane</keyword>
<evidence type="ECO:0000256" key="7">
    <source>
        <dbReference type="ARBA" id="ARBA00023136"/>
    </source>
</evidence>
<organism evidence="10">
    <name type="scientific">Roseihalotalea indica</name>
    <dbReference type="NCBI Taxonomy" id="2867963"/>
    <lineage>
        <taxon>Bacteria</taxon>
        <taxon>Pseudomonadati</taxon>
        <taxon>Bacteroidota</taxon>
        <taxon>Cytophagia</taxon>
        <taxon>Cytophagales</taxon>
        <taxon>Catalimonadaceae</taxon>
        <taxon>Roseihalotalea</taxon>
    </lineage>
</organism>
<feature type="domain" description="Histidine kinase" evidence="9">
    <location>
        <begin position="301"/>
        <end position="519"/>
    </location>
</feature>
<dbReference type="EMBL" id="CP120682">
    <property type="protein sequence ID" value="WKN36518.1"/>
    <property type="molecule type" value="Genomic_DNA"/>
</dbReference>
<evidence type="ECO:0000313" key="10">
    <source>
        <dbReference type="EMBL" id="WKN36518.1"/>
    </source>
</evidence>
<comment type="catalytic activity">
    <reaction evidence="1">
        <text>ATP + protein L-histidine = ADP + protein N-phospho-L-histidine.</text>
        <dbReference type="EC" id="2.7.13.3"/>
    </reaction>
</comment>
<dbReference type="CDD" id="cd00075">
    <property type="entry name" value="HATPase"/>
    <property type="match status" value="1"/>
</dbReference>
<dbReference type="InterPro" id="IPR005467">
    <property type="entry name" value="His_kinase_dom"/>
</dbReference>
<dbReference type="Gene3D" id="1.10.287.130">
    <property type="match status" value="1"/>
</dbReference>
<accession>A0AA49JD90</accession>
<dbReference type="SMART" id="SM00387">
    <property type="entry name" value="HATPase_c"/>
    <property type="match status" value="1"/>
</dbReference>
<dbReference type="CDD" id="cd00082">
    <property type="entry name" value="HisKA"/>
    <property type="match status" value="1"/>
</dbReference>
<dbReference type="AlphaFoldDB" id="A0AA49JD90"/>
<dbReference type="FunFam" id="1.10.287.130:FF:000001">
    <property type="entry name" value="Two-component sensor histidine kinase"/>
    <property type="match status" value="1"/>
</dbReference>
<gene>
    <name evidence="10" type="ORF">K4G66_29590</name>
</gene>
<reference evidence="10" key="1">
    <citation type="journal article" date="2023" name="Comput. Struct. Biotechnol. J.">
        <title>Discovery of a novel marine Bacteroidetes with a rich repertoire of carbohydrate-active enzymes.</title>
        <authorList>
            <person name="Chen B."/>
            <person name="Liu G."/>
            <person name="Chen Q."/>
            <person name="Wang H."/>
            <person name="Liu L."/>
            <person name="Tang K."/>
        </authorList>
    </citation>
    <scope>NUCLEOTIDE SEQUENCE</scope>
    <source>
        <strain evidence="10">TK19036</strain>
    </source>
</reference>
<evidence type="ECO:0000259" key="9">
    <source>
        <dbReference type="PROSITE" id="PS50109"/>
    </source>
</evidence>
<dbReference type="InterPro" id="IPR003594">
    <property type="entry name" value="HATPase_dom"/>
</dbReference>
<evidence type="ECO:0000256" key="3">
    <source>
        <dbReference type="ARBA" id="ARBA00022553"/>
    </source>
</evidence>
<reference evidence="10" key="2">
    <citation type="journal article" date="2024" name="Antonie Van Leeuwenhoek">
        <title>Roseihalotalea indica gen. nov., sp. nov., a halophilic Bacteroidetes from mesopelagic Southwest Indian Ocean with higher carbohydrate metabolic potential.</title>
        <authorList>
            <person name="Chen B."/>
            <person name="Zhang M."/>
            <person name="Lin D."/>
            <person name="Ye J."/>
            <person name="Tang K."/>
        </authorList>
    </citation>
    <scope>NUCLEOTIDE SEQUENCE</scope>
    <source>
        <strain evidence="10">TK19036</strain>
    </source>
</reference>
<dbReference type="PROSITE" id="PS50109">
    <property type="entry name" value="HIS_KIN"/>
    <property type="match status" value="1"/>
</dbReference>
<dbReference type="InterPro" id="IPR050736">
    <property type="entry name" value="Sensor_HK_Regulatory"/>
</dbReference>
<keyword evidence="3" id="KW-0597">Phosphoprotein</keyword>
<evidence type="ECO:0000256" key="4">
    <source>
        <dbReference type="ARBA" id="ARBA00022679"/>
    </source>
</evidence>
<keyword evidence="7 8" id="KW-0472">Membrane</keyword>
<dbReference type="Pfam" id="PF02518">
    <property type="entry name" value="HATPase_c"/>
    <property type="match status" value="1"/>
</dbReference>
<dbReference type="SUPFAM" id="SSF55874">
    <property type="entry name" value="ATPase domain of HSP90 chaperone/DNA topoisomerase II/histidine kinase"/>
    <property type="match status" value="1"/>
</dbReference>
<dbReference type="Pfam" id="PF00512">
    <property type="entry name" value="HisKA"/>
    <property type="match status" value="1"/>
</dbReference>
<dbReference type="SMART" id="SM00388">
    <property type="entry name" value="HisKA"/>
    <property type="match status" value="1"/>
</dbReference>